<dbReference type="PROSITE" id="PS50404">
    <property type="entry name" value="GST_NTER"/>
    <property type="match status" value="1"/>
</dbReference>
<dbReference type="PANTHER" id="PTHR44051:SF21">
    <property type="entry name" value="GLUTATHIONE S-TRANSFERASE FAMILY PROTEIN"/>
    <property type="match status" value="1"/>
</dbReference>
<evidence type="ECO:0000313" key="4">
    <source>
        <dbReference type="Proteomes" id="UP000646911"/>
    </source>
</evidence>
<dbReference type="Pfam" id="PF13417">
    <property type="entry name" value="GST_N_3"/>
    <property type="match status" value="1"/>
</dbReference>
<evidence type="ECO:0000313" key="3">
    <source>
        <dbReference type="EMBL" id="MBC3909521.1"/>
    </source>
</evidence>
<dbReference type="Gene3D" id="1.20.1050.10">
    <property type="match status" value="1"/>
</dbReference>
<dbReference type="SUPFAM" id="SSF47616">
    <property type="entry name" value="GST C-terminal domain-like"/>
    <property type="match status" value="1"/>
</dbReference>
<proteinExistence type="predicted"/>
<dbReference type="InterPro" id="IPR036249">
    <property type="entry name" value="Thioredoxin-like_sf"/>
</dbReference>
<dbReference type="InterPro" id="IPR010987">
    <property type="entry name" value="Glutathione-S-Trfase_C-like"/>
</dbReference>
<comment type="caution">
    <text evidence="3">The sequence shown here is derived from an EMBL/GenBank/DDBJ whole genome shotgun (WGS) entry which is preliminary data.</text>
</comment>
<dbReference type="Proteomes" id="UP000646911">
    <property type="component" value="Unassembled WGS sequence"/>
</dbReference>
<evidence type="ECO:0000259" key="2">
    <source>
        <dbReference type="PROSITE" id="PS50405"/>
    </source>
</evidence>
<accession>A0ABR6ZD57</accession>
<dbReference type="CDD" id="cd03057">
    <property type="entry name" value="GST_N_Beta"/>
    <property type="match status" value="1"/>
</dbReference>
<dbReference type="PANTHER" id="PTHR44051">
    <property type="entry name" value="GLUTATHIONE S-TRANSFERASE-RELATED"/>
    <property type="match status" value="1"/>
</dbReference>
<protein>
    <submittedName>
        <fullName evidence="3">Glutathione S-transferase family protein</fullName>
    </submittedName>
</protein>
<evidence type="ECO:0000259" key="1">
    <source>
        <dbReference type="PROSITE" id="PS50404"/>
    </source>
</evidence>
<dbReference type="InterPro" id="IPR040079">
    <property type="entry name" value="Glutathione_S-Trfase"/>
</dbReference>
<organism evidence="3 4">
    <name type="scientific">Undibacterium umbellatum</name>
    <dbReference type="NCBI Taxonomy" id="2762300"/>
    <lineage>
        <taxon>Bacteria</taxon>
        <taxon>Pseudomonadati</taxon>
        <taxon>Pseudomonadota</taxon>
        <taxon>Betaproteobacteria</taxon>
        <taxon>Burkholderiales</taxon>
        <taxon>Oxalobacteraceae</taxon>
        <taxon>Undibacterium</taxon>
    </lineage>
</organism>
<feature type="domain" description="GST C-terminal" evidence="2">
    <location>
        <begin position="86"/>
        <end position="214"/>
    </location>
</feature>
<feature type="domain" description="GST N-terminal" evidence="1">
    <location>
        <begin position="1"/>
        <end position="80"/>
    </location>
</feature>
<gene>
    <name evidence="3" type="ORF">H8L47_18320</name>
</gene>
<dbReference type="SFLD" id="SFLDG01150">
    <property type="entry name" value="Main.1:_Beta-like"/>
    <property type="match status" value="1"/>
</dbReference>
<dbReference type="SUPFAM" id="SSF52833">
    <property type="entry name" value="Thioredoxin-like"/>
    <property type="match status" value="1"/>
</dbReference>
<dbReference type="InterPro" id="IPR004045">
    <property type="entry name" value="Glutathione_S-Trfase_N"/>
</dbReference>
<dbReference type="SFLD" id="SFLDS00019">
    <property type="entry name" value="Glutathione_Transferase_(cytos"/>
    <property type="match status" value="1"/>
</dbReference>
<dbReference type="RefSeq" id="WP_186955046.1">
    <property type="nucleotide sequence ID" value="NZ_JACOFX010000010.1"/>
</dbReference>
<sequence>MYTLYYCPGTASMVIHLALLEIGAAHELKLVDVEKKQQKDPEYLRLNPNGVVPTLVIDGLPYLESATLLMLLSERHPEAGLVPDTGTVERDQWRQWIIFISGSLQSAFRTWFYPSELGFEEHNESTRAALQKRIAAIWDQLDQHLSKSGPYLLGETFSAADLQLTMLMRWSRNMPRPATEWPALNKLAQLIIARPSWQKMMEIEGLEVWPKASI</sequence>
<dbReference type="EMBL" id="JACOFX010000010">
    <property type="protein sequence ID" value="MBC3909521.1"/>
    <property type="molecule type" value="Genomic_DNA"/>
</dbReference>
<dbReference type="Pfam" id="PF13410">
    <property type="entry name" value="GST_C_2"/>
    <property type="match status" value="1"/>
</dbReference>
<dbReference type="PROSITE" id="PS50405">
    <property type="entry name" value="GST_CTER"/>
    <property type="match status" value="1"/>
</dbReference>
<dbReference type="SFLD" id="SFLDG00358">
    <property type="entry name" value="Main_(cytGST)"/>
    <property type="match status" value="1"/>
</dbReference>
<name>A0ABR6ZD57_9BURK</name>
<keyword evidence="4" id="KW-1185">Reference proteome</keyword>
<reference evidence="3 4" key="1">
    <citation type="submission" date="2020-08" db="EMBL/GenBank/DDBJ databases">
        <title>Novel species isolated from subtropical streams in China.</title>
        <authorList>
            <person name="Lu H."/>
        </authorList>
    </citation>
    <scope>NUCLEOTIDE SEQUENCE [LARGE SCALE GENOMIC DNA]</scope>
    <source>
        <strain evidence="3 4">NL8W</strain>
    </source>
</reference>
<dbReference type="InterPro" id="IPR036282">
    <property type="entry name" value="Glutathione-S-Trfase_C_sf"/>
</dbReference>
<dbReference type="CDD" id="cd03188">
    <property type="entry name" value="GST_C_Beta"/>
    <property type="match status" value="1"/>
</dbReference>
<dbReference type="Gene3D" id="3.40.30.10">
    <property type="entry name" value="Glutaredoxin"/>
    <property type="match status" value="1"/>
</dbReference>